<sequence length="137" mass="15780">MAPALSTLLPGSFHLSGSVQISINIHIPILELGPTPKKKEETPEEKAERKRREEDRERLEKEKQEKEAREREQKRKEGGGQSARLIGWQHGQRWEDPYGIPPYHNPKNGRGRFVPVPWDAIVGLAIKKPLLFMMNEK</sequence>
<accession>A0A9P4IBG3</accession>
<proteinExistence type="predicted"/>
<organism evidence="2 3">
    <name type="scientific">Rhizodiscina lignyota</name>
    <dbReference type="NCBI Taxonomy" id="1504668"/>
    <lineage>
        <taxon>Eukaryota</taxon>
        <taxon>Fungi</taxon>
        <taxon>Dikarya</taxon>
        <taxon>Ascomycota</taxon>
        <taxon>Pezizomycotina</taxon>
        <taxon>Dothideomycetes</taxon>
        <taxon>Pleosporomycetidae</taxon>
        <taxon>Aulographales</taxon>
        <taxon>Rhizodiscinaceae</taxon>
        <taxon>Rhizodiscina</taxon>
    </lineage>
</organism>
<dbReference type="Proteomes" id="UP000799772">
    <property type="component" value="Unassembled WGS sequence"/>
</dbReference>
<gene>
    <name evidence="2" type="ORF">NA57DRAFT_56449</name>
</gene>
<evidence type="ECO:0000313" key="2">
    <source>
        <dbReference type="EMBL" id="KAF2098811.1"/>
    </source>
</evidence>
<name>A0A9P4IBG3_9PEZI</name>
<dbReference type="EMBL" id="ML978126">
    <property type="protein sequence ID" value="KAF2098811.1"/>
    <property type="molecule type" value="Genomic_DNA"/>
</dbReference>
<feature type="compositionally biased region" description="Basic and acidic residues" evidence="1">
    <location>
        <begin position="37"/>
        <end position="78"/>
    </location>
</feature>
<comment type="caution">
    <text evidence="2">The sequence shown here is derived from an EMBL/GenBank/DDBJ whole genome shotgun (WGS) entry which is preliminary data.</text>
</comment>
<dbReference type="AlphaFoldDB" id="A0A9P4IBG3"/>
<feature type="region of interest" description="Disordered" evidence="1">
    <location>
        <begin position="30"/>
        <end position="86"/>
    </location>
</feature>
<reference evidence="2" key="1">
    <citation type="journal article" date="2020" name="Stud. Mycol.">
        <title>101 Dothideomycetes genomes: a test case for predicting lifestyles and emergence of pathogens.</title>
        <authorList>
            <person name="Haridas S."/>
            <person name="Albert R."/>
            <person name="Binder M."/>
            <person name="Bloem J."/>
            <person name="Labutti K."/>
            <person name="Salamov A."/>
            <person name="Andreopoulos B."/>
            <person name="Baker S."/>
            <person name="Barry K."/>
            <person name="Bills G."/>
            <person name="Bluhm B."/>
            <person name="Cannon C."/>
            <person name="Castanera R."/>
            <person name="Culley D."/>
            <person name="Daum C."/>
            <person name="Ezra D."/>
            <person name="Gonzalez J."/>
            <person name="Henrissat B."/>
            <person name="Kuo A."/>
            <person name="Liang C."/>
            <person name="Lipzen A."/>
            <person name="Lutzoni F."/>
            <person name="Magnuson J."/>
            <person name="Mondo S."/>
            <person name="Nolan M."/>
            <person name="Ohm R."/>
            <person name="Pangilinan J."/>
            <person name="Park H.-J."/>
            <person name="Ramirez L."/>
            <person name="Alfaro M."/>
            <person name="Sun H."/>
            <person name="Tritt A."/>
            <person name="Yoshinaga Y."/>
            <person name="Zwiers L.-H."/>
            <person name="Turgeon B."/>
            <person name="Goodwin S."/>
            <person name="Spatafora J."/>
            <person name="Crous P."/>
            <person name="Grigoriev I."/>
        </authorList>
    </citation>
    <scope>NUCLEOTIDE SEQUENCE</scope>
    <source>
        <strain evidence="2">CBS 133067</strain>
    </source>
</reference>
<keyword evidence="3" id="KW-1185">Reference proteome</keyword>
<evidence type="ECO:0000256" key="1">
    <source>
        <dbReference type="SAM" id="MobiDB-lite"/>
    </source>
</evidence>
<protein>
    <submittedName>
        <fullName evidence="2">Uncharacterized protein</fullName>
    </submittedName>
</protein>
<evidence type="ECO:0000313" key="3">
    <source>
        <dbReference type="Proteomes" id="UP000799772"/>
    </source>
</evidence>